<dbReference type="EMBL" id="CAUJNA010001167">
    <property type="protein sequence ID" value="CAJ1384882.1"/>
    <property type="molecule type" value="Genomic_DNA"/>
</dbReference>
<keyword evidence="4" id="KW-1185">Reference proteome</keyword>
<evidence type="ECO:0000259" key="2">
    <source>
        <dbReference type="SMART" id="SM00827"/>
    </source>
</evidence>
<dbReference type="InterPro" id="IPR001227">
    <property type="entry name" value="Ac_transferase_dom_sf"/>
</dbReference>
<dbReference type="Proteomes" id="UP001178507">
    <property type="component" value="Unassembled WGS sequence"/>
</dbReference>
<evidence type="ECO:0000313" key="3">
    <source>
        <dbReference type="EMBL" id="CAJ1384882.1"/>
    </source>
</evidence>
<feature type="coiled-coil region" evidence="1">
    <location>
        <begin position="61"/>
        <end position="95"/>
    </location>
</feature>
<dbReference type="SUPFAM" id="SSF52151">
    <property type="entry name" value="FabD/lysophospholipase-like"/>
    <property type="match status" value="1"/>
</dbReference>
<gene>
    <name evidence="3" type="ORF">EVOR1521_LOCUS11642</name>
</gene>
<name>A0AA36IBW6_9DINO</name>
<feature type="domain" description="Malonyl-CoA:ACP transacylase (MAT)" evidence="2">
    <location>
        <begin position="175"/>
        <end position="500"/>
    </location>
</feature>
<dbReference type="InterPro" id="IPR016035">
    <property type="entry name" value="Acyl_Trfase/lysoPLipase"/>
</dbReference>
<dbReference type="SMART" id="SM00827">
    <property type="entry name" value="PKS_AT"/>
    <property type="match status" value="1"/>
</dbReference>
<protein>
    <recommendedName>
        <fullName evidence="2">Malonyl-CoA:ACP transacylase (MAT) domain-containing protein</fullName>
    </recommendedName>
</protein>
<dbReference type="InterPro" id="IPR052760">
    <property type="entry name" value="Mitochondrial_malonyltrans"/>
</dbReference>
<organism evidence="3 4">
    <name type="scientific">Effrenium voratum</name>
    <dbReference type="NCBI Taxonomy" id="2562239"/>
    <lineage>
        <taxon>Eukaryota</taxon>
        <taxon>Sar</taxon>
        <taxon>Alveolata</taxon>
        <taxon>Dinophyceae</taxon>
        <taxon>Suessiales</taxon>
        <taxon>Symbiodiniaceae</taxon>
        <taxon>Effrenium</taxon>
    </lineage>
</organism>
<proteinExistence type="predicted"/>
<dbReference type="Gene3D" id="3.40.366.10">
    <property type="entry name" value="Malonyl-Coenzyme A Acyl Carrier Protein, domain 2"/>
    <property type="match status" value="1"/>
</dbReference>
<evidence type="ECO:0000256" key="1">
    <source>
        <dbReference type="SAM" id="Coils"/>
    </source>
</evidence>
<dbReference type="GO" id="GO:0016740">
    <property type="term" value="F:transferase activity"/>
    <property type="evidence" value="ECO:0007669"/>
    <property type="project" value="InterPro"/>
</dbReference>
<keyword evidence="1" id="KW-0175">Coiled coil</keyword>
<dbReference type="Pfam" id="PF00698">
    <property type="entry name" value="Acyl_transf_1"/>
    <property type="match status" value="1"/>
</dbReference>
<dbReference type="InterPro" id="IPR014043">
    <property type="entry name" value="Acyl_transferase_dom"/>
</dbReference>
<sequence>MAAWDPFSDPADEGVPVTLKGGDIIKVDDGDAPLDPWDDGTFVALAREAAAEAAARQAAALEAWEAQQKLQADENRKQEERRERLRQEARDFAKLSIEERREKLQERQRYAEMAMEHIANAPAVAAERLRKSSSKLPEVDELALGSAAASIAAVDMGIKISFKSKAEASRIVALLFPDQSSRSLKMLKGLQELPGARRLREQSRALLGWDPLEGPQLLNVYELLRGPEGWLEHTQFCQPAMYVVQVAAVEKLRDKRPGALERCRAVAGLSLGDYAALTLAEVWDFEMGLRAVQLRGELMEAAIAEQPQAALAVAGLSEEHLGRLCEDCRESEVCGVAQRLFPEGFLCAGHDTAVARLLERARRAEGCKQVQMLKLAGACHTQLMEAASEQLLELLQSFEGSMKPPRLDLYLSCGKKVAAGSSPSCLPRLLAQQLMNQANWMGSVSSMLKDGCGEFYECGPLNQLKGAMKRIDPVAHKATIALDVYSQDAQMKPGSLPPRWADLPMAMSAEPGAPH</sequence>
<dbReference type="AlphaFoldDB" id="A0AA36IBW6"/>
<dbReference type="PANTHER" id="PTHR47170">
    <property type="entry name" value="MALONYL-COA ACP TRANSACYLASE, ACP-BINDING"/>
    <property type="match status" value="1"/>
</dbReference>
<reference evidence="3" key="1">
    <citation type="submission" date="2023-08" db="EMBL/GenBank/DDBJ databases">
        <authorList>
            <person name="Chen Y."/>
            <person name="Shah S."/>
            <person name="Dougan E. K."/>
            <person name="Thang M."/>
            <person name="Chan C."/>
        </authorList>
    </citation>
    <scope>NUCLEOTIDE SEQUENCE</scope>
</reference>
<accession>A0AA36IBW6</accession>
<dbReference type="PANTHER" id="PTHR47170:SF2">
    <property type="entry name" value="MALONYL-COA:ACP TRANSACYLASE (MAT) DOMAIN-CONTAINING PROTEIN"/>
    <property type="match status" value="1"/>
</dbReference>
<dbReference type="Gene3D" id="3.30.70.250">
    <property type="entry name" value="Malonyl-CoA ACP transacylase, ACP-binding"/>
    <property type="match status" value="1"/>
</dbReference>
<evidence type="ECO:0000313" key="4">
    <source>
        <dbReference type="Proteomes" id="UP001178507"/>
    </source>
</evidence>
<comment type="caution">
    <text evidence="3">The sequence shown here is derived from an EMBL/GenBank/DDBJ whole genome shotgun (WGS) entry which is preliminary data.</text>
</comment>